<protein>
    <submittedName>
        <fullName evidence="8">Multiple sugar transport system ATP-binding protein</fullName>
    </submittedName>
</protein>
<evidence type="ECO:0000313" key="8">
    <source>
        <dbReference type="EMBL" id="MDQ0318635.1"/>
    </source>
</evidence>
<dbReference type="InterPro" id="IPR012340">
    <property type="entry name" value="NA-bd_OB-fold"/>
</dbReference>
<dbReference type="Pfam" id="PF00005">
    <property type="entry name" value="ABC_tran"/>
    <property type="match status" value="1"/>
</dbReference>
<dbReference type="PROSITE" id="PS50893">
    <property type="entry name" value="ABC_TRANSPORTER_2"/>
    <property type="match status" value="1"/>
</dbReference>
<keyword evidence="9" id="KW-1185">Reference proteome</keyword>
<evidence type="ECO:0000313" key="9">
    <source>
        <dbReference type="Proteomes" id="UP001230207"/>
    </source>
</evidence>
<evidence type="ECO:0000256" key="3">
    <source>
        <dbReference type="ARBA" id="ARBA00022448"/>
    </source>
</evidence>
<evidence type="ECO:0000256" key="5">
    <source>
        <dbReference type="ARBA" id="ARBA00022741"/>
    </source>
</evidence>
<dbReference type="EMBL" id="JAUSVF010000001">
    <property type="protein sequence ID" value="MDQ0318635.1"/>
    <property type="molecule type" value="Genomic_DNA"/>
</dbReference>
<feature type="domain" description="ABC transporter" evidence="7">
    <location>
        <begin position="6"/>
        <end position="234"/>
    </location>
</feature>
<dbReference type="InterPro" id="IPR040582">
    <property type="entry name" value="OB_MalK-like"/>
</dbReference>
<sequence>MLMKSLSLENVSKSYGAADVLKNISLEAEEGEFVVLLGRSGCGKSTLLHAIAGLHPINKGNISIYGRVVNDIPTRQRDIAMVFQSYALYPNMTVADNIGFPLKMRGLQKPDITGKVLDVARTLQLEALLDRLPRQLSGGQRQAIGRSLVRDPKIFLFDEPLSNLDASLRVEMRAEIKQLHQRIGKTIVYVTHDQIEAMTLATKIVILNKGEIQQIGTPAEVYHHPANLFVARFIGSPAISLLECTVEGRELAETLVCGKDEHQLNLPVRAADKLGHGKHVLLGLRPEHIRLGRHQGAAARASVGLVEPTGPEDVVFLDIGGQKAIARFPTNAVVQGQIIDIDLDVSRAVIFDAVSNQRLAANFI</sequence>
<reference evidence="8 9" key="1">
    <citation type="submission" date="2023-07" db="EMBL/GenBank/DDBJ databases">
        <title>Genomic Encyclopedia of Type Strains, Phase IV (KMG-IV): sequencing the most valuable type-strain genomes for metagenomic binning, comparative biology and taxonomic classification.</title>
        <authorList>
            <person name="Goeker M."/>
        </authorList>
    </citation>
    <scope>NUCLEOTIDE SEQUENCE [LARGE SCALE GENOMIC DNA]</scope>
    <source>
        <strain evidence="8 9">DSM 1112</strain>
    </source>
</reference>
<dbReference type="InterPro" id="IPR003593">
    <property type="entry name" value="AAA+_ATPase"/>
</dbReference>
<dbReference type="SMART" id="SM00382">
    <property type="entry name" value="AAA"/>
    <property type="match status" value="1"/>
</dbReference>
<dbReference type="InterPro" id="IPR003439">
    <property type="entry name" value="ABC_transporter-like_ATP-bd"/>
</dbReference>
<accession>A0ABU0BMF1</accession>
<keyword evidence="4" id="KW-0472">Membrane</keyword>
<dbReference type="Gene3D" id="3.40.50.300">
    <property type="entry name" value="P-loop containing nucleotide triphosphate hydrolases"/>
    <property type="match status" value="1"/>
</dbReference>
<dbReference type="PANTHER" id="PTHR43875">
    <property type="entry name" value="MALTODEXTRIN IMPORT ATP-BINDING PROTEIN MSMX"/>
    <property type="match status" value="1"/>
</dbReference>
<evidence type="ECO:0000256" key="2">
    <source>
        <dbReference type="ARBA" id="ARBA00005417"/>
    </source>
</evidence>
<dbReference type="InterPro" id="IPR027417">
    <property type="entry name" value="P-loop_NTPase"/>
</dbReference>
<dbReference type="Pfam" id="PF17912">
    <property type="entry name" value="OB_MalK"/>
    <property type="match status" value="1"/>
</dbReference>
<comment type="subcellular location">
    <subcellularLocation>
        <location evidence="1">Cell inner membrane</location>
        <topology evidence="1">Peripheral membrane protein</topology>
    </subcellularLocation>
</comment>
<dbReference type="CDD" id="cd03301">
    <property type="entry name" value="ABC_MalK_N"/>
    <property type="match status" value="1"/>
</dbReference>
<comment type="similarity">
    <text evidence="2">Belongs to the ABC transporter superfamily.</text>
</comment>
<dbReference type="GO" id="GO:0005524">
    <property type="term" value="F:ATP binding"/>
    <property type="evidence" value="ECO:0007669"/>
    <property type="project" value="UniProtKB-KW"/>
</dbReference>
<keyword evidence="8" id="KW-0762">Sugar transport</keyword>
<dbReference type="Gene3D" id="2.40.50.100">
    <property type="match status" value="1"/>
</dbReference>
<dbReference type="PANTHER" id="PTHR43875:SF14">
    <property type="entry name" value="ABC TRANSPORTER ATP-BINDING PROTEIN"/>
    <property type="match status" value="1"/>
</dbReference>
<keyword evidence="5" id="KW-0547">Nucleotide-binding</keyword>
<evidence type="ECO:0000256" key="6">
    <source>
        <dbReference type="ARBA" id="ARBA00022840"/>
    </source>
</evidence>
<proteinExistence type="inferred from homology"/>
<evidence type="ECO:0000256" key="1">
    <source>
        <dbReference type="ARBA" id="ARBA00004417"/>
    </source>
</evidence>
<comment type="caution">
    <text evidence="8">The sequence shown here is derived from an EMBL/GenBank/DDBJ whole genome shotgun (WGS) entry which is preliminary data.</text>
</comment>
<dbReference type="InterPro" id="IPR047641">
    <property type="entry name" value="ABC_transpr_MalK/UgpC-like"/>
</dbReference>
<evidence type="ECO:0000256" key="4">
    <source>
        <dbReference type="ARBA" id="ARBA00022519"/>
    </source>
</evidence>
<dbReference type="SUPFAM" id="SSF50331">
    <property type="entry name" value="MOP-like"/>
    <property type="match status" value="1"/>
</dbReference>
<dbReference type="InterPro" id="IPR008995">
    <property type="entry name" value="Mo/tungstate-bd_C_term_dom"/>
</dbReference>
<dbReference type="SUPFAM" id="SSF52540">
    <property type="entry name" value="P-loop containing nucleoside triphosphate hydrolases"/>
    <property type="match status" value="1"/>
</dbReference>
<name>A0ABU0BMF1_9HYPH</name>
<dbReference type="Gene3D" id="2.40.50.140">
    <property type="entry name" value="Nucleic acid-binding proteins"/>
    <property type="match status" value="1"/>
</dbReference>
<keyword evidence="6 8" id="KW-0067">ATP-binding</keyword>
<organism evidence="8 9">
    <name type="scientific">Pararhizobium capsulatum DSM 1112</name>
    <dbReference type="NCBI Taxonomy" id="1121113"/>
    <lineage>
        <taxon>Bacteria</taxon>
        <taxon>Pseudomonadati</taxon>
        <taxon>Pseudomonadota</taxon>
        <taxon>Alphaproteobacteria</taxon>
        <taxon>Hyphomicrobiales</taxon>
        <taxon>Rhizobiaceae</taxon>
        <taxon>Rhizobium/Agrobacterium group</taxon>
        <taxon>Pararhizobium</taxon>
    </lineage>
</organism>
<keyword evidence="4" id="KW-0997">Cell inner membrane</keyword>
<evidence type="ECO:0000259" key="7">
    <source>
        <dbReference type="PROSITE" id="PS50893"/>
    </source>
</evidence>
<keyword evidence="4" id="KW-1003">Cell membrane</keyword>
<gene>
    <name evidence="8" type="ORF">QO002_000773</name>
</gene>
<keyword evidence="3" id="KW-0813">Transport</keyword>
<dbReference type="Proteomes" id="UP001230207">
    <property type="component" value="Unassembled WGS sequence"/>
</dbReference>
<dbReference type="InterPro" id="IPR015855">
    <property type="entry name" value="ABC_transpr_MalK-like"/>
</dbReference>